<comment type="cofactor">
    <cofactor evidence="1 7 8">
        <name>pyridoxal 5'-phosphate</name>
        <dbReference type="ChEBI" id="CHEBI:597326"/>
    </cofactor>
</comment>
<evidence type="ECO:0000256" key="1">
    <source>
        <dbReference type="ARBA" id="ARBA00001933"/>
    </source>
</evidence>
<keyword evidence="5 8" id="KW-0456">Lyase</keyword>
<dbReference type="Pfam" id="PF00282">
    <property type="entry name" value="Pyridoxal_deC"/>
    <property type="match status" value="1"/>
</dbReference>
<evidence type="ECO:0000256" key="4">
    <source>
        <dbReference type="ARBA" id="ARBA00022898"/>
    </source>
</evidence>
<evidence type="ECO:0000256" key="3">
    <source>
        <dbReference type="ARBA" id="ARBA00012421"/>
    </source>
</evidence>
<dbReference type="EMBL" id="JXYS01000005">
    <property type="protein sequence ID" value="KJF18813.1"/>
    <property type="molecule type" value="Genomic_DNA"/>
</dbReference>
<dbReference type="Gene3D" id="4.10.280.50">
    <property type="match status" value="1"/>
</dbReference>
<dbReference type="RefSeq" id="WP_082058381.1">
    <property type="nucleotide sequence ID" value="NZ_JXYS01000005.1"/>
</dbReference>
<organism evidence="11 12">
    <name type="scientific">Acidithrix ferrooxidans</name>
    <dbReference type="NCBI Taxonomy" id="1280514"/>
    <lineage>
        <taxon>Bacteria</taxon>
        <taxon>Bacillati</taxon>
        <taxon>Actinomycetota</taxon>
        <taxon>Acidimicrobiia</taxon>
        <taxon>Acidimicrobiales</taxon>
        <taxon>Acidimicrobiaceae</taxon>
        <taxon>Acidithrix</taxon>
    </lineage>
</organism>
<evidence type="ECO:0000256" key="6">
    <source>
        <dbReference type="ARBA" id="ARBA00048868"/>
    </source>
</evidence>
<feature type="region of interest" description="Disordered" evidence="10">
    <location>
        <begin position="480"/>
        <end position="499"/>
    </location>
</feature>
<reference evidence="11 12" key="1">
    <citation type="submission" date="2015-01" db="EMBL/GenBank/DDBJ databases">
        <title>Draft genome of the acidophilic iron oxidizer Acidithrix ferrooxidans strain Py-F3.</title>
        <authorList>
            <person name="Poehlein A."/>
            <person name="Eisen S."/>
            <person name="Schloemann M."/>
            <person name="Johnson B.D."/>
            <person name="Daniel R."/>
            <person name="Muehling M."/>
        </authorList>
    </citation>
    <scope>NUCLEOTIDE SEQUENCE [LARGE SCALE GENOMIC DNA]</scope>
    <source>
        <strain evidence="11 12">Py-F3</strain>
    </source>
</reference>
<evidence type="ECO:0000313" key="11">
    <source>
        <dbReference type="EMBL" id="KJF18813.1"/>
    </source>
</evidence>
<comment type="catalytic activity">
    <reaction evidence="6 9">
        <text>L-glutamate + H(+) = 4-aminobutanoate + CO2</text>
        <dbReference type="Rhea" id="RHEA:17785"/>
        <dbReference type="ChEBI" id="CHEBI:15378"/>
        <dbReference type="ChEBI" id="CHEBI:16526"/>
        <dbReference type="ChEBI" id="CHEBI:29985"/>
        <dbReference type="ChEBI" id="CHEBI:59888"/>
        <dbReference type="EC" id="4.1.1.15"/>
    </reaction>
</comment>
<keyword evidence="9" id="KW-0210">Decarboxylase</keyword>
<dbReference type="GO" id="GO:0006538">
    <property type="term" value="P:L-glutamate catabolic process"/>
    <property type="evidence" value="ECO:0007669"/>
    <property type="project" value="TreeGrafter"/>
</dbReference>
<keyword evidence="12" id="KW-1185">Reference proteome</keyword>
<evidence type="ECO:0000256" key="5">
    <source>
        <dbReference type="ARBA" id="ARBA00023239"/>
    </source>
</evidence>
<evidence type="ECO:0000256" key="8">
    <source>
        <dbReference type="RuleBase" id="RU000382"/>
    </source>
</evidence>
<evidence type="ECO:0000313" key="12">
    <source>
        <dbReference type="Proteomes" id="UP000032360"/>
    </source>
</evidence>
<proteinExistence type="inferred from homology"/>
<feature type="modified residue" description="N6-(pyridoxal phosphate)lysine" evidence="7">
    <location>
        <position position="284"/>
    </location>
</feature>
<dbReference type="OrthoDB" id="3401800at2"/>
<dbReference type="InterPro" id="IPR010107">
    <property type="entry name" value="Glutamate_decarboxylase"/>
</dbReference>
<dbReference type="PANTHER" id="PTHR43321:SF3">
    <property type="entry name" value="GLUTAMATE DECARBOXYLASE"/>
    <property type="match status" value="1"/>
</dbReference>
<dbReference type="Proteomes" id="UP000032360">
    <property type="component" value="Unassembled WGS sequence"/>
</dbReference>
<evidence type="ECO:0000256" key="7">
    <source>
        <dbReference type="PIRSR" id="PIRSR602129-50"/>
    </source>
</evidence>
<evidence type="ECO:0000256" key="9">
    <source>
        <dbReference type="RuleBase" id="RU361171"/>
    </source>
</evidence>
<dbReference type="InterPro" id="IPR002129">
    <property type="entry name" value="PyrdxlP-dep_de-COase"/>
</dbReference>
<dbReference type="FunFam" id="4.10.280.50:FF:000001">
    <property type="entry name" value="Glutamate decarboxylase"/>
    <property type="match status" value="1"/>
</dbReference>
<accession>A0A0D8HLK6</accession>
<gene>
    <name evidence="11" type="primary">gadB</name>
    <name evidence="11" type="ORF">AXFE_03090</name>
</gene>
<dbReference type="SUPFAM" id="SSF53383">
    <property type="entry name" value="PLP-dependent transferases"/>
    <property type="match status" value="1"/>
</dbReference>
<dbReference type="PANTHER" id="PTHR43321">
    <property type="entry name" value="GLUTAMATE DECARBOXYLASE"/>
    <property type="match status" value="1"/>
</dbReference>
<evidence type="ECO:0000256" key="10">
    <source>
        <dbReference type="SAM" id="MobiDB-lite"/>
    </source>
</evidence>
<dbReference type="STRING" id="1280514.AXFE_03090"/>
<dbReference type="Gene3D" id="3.40.640.10">
    <property type="entry name" value="Type I PLP-dependent aspartate aminotransferase-like (Major domain)"/>
    <property type="match status" value="1"/>
</dbReference>
<dbReference type="FunFam" id="3.40.640.10:FF:000017">
    <property type="entry name" value="Glutamate decarboxylase"/>
    <property type="match status" value="1"/>
</dbReference>
<evidence type="ECO:0000256" key="2">
    <source>
        <dbReference type="ARBA" id="ARBA00009533"/>
    </source>
</evidence>
<dbReference type="GO" id="GO:0005829">
    <property type="term" value="C:cytosol"/>
    <property type="evidence" value="ECO:0007669"/>
    <property type="project" value="TreeGrafter"/>
</dbReference>
<dbReference type="PATRIC" id="fig|1280514.3.peg.430"/>
<dbReference type="InterPro" id="IPR015421">
    <property type="entry name" value="PyrdxlP-dep_Trfase_major"/>
</dbReference>
<dbReference type="AlphaFoldDB" id="A0A0D8HLK6"/>
<comment type="similarity">
    <text evidence="2 8">Belongs to the group II decarboxylase family.</text>
</comment>
<protein>
    <recommendedName>
        <fullName evidence="3 9">Glutamate decarboxylase</fullName>
        <ecNumber evidence="3 9">4.1.1.15</ecNumber>
    </recommendedName>
</protein>
<dbReference type="GO" id="GO:0004351">
    <property type="term" value="F:glutamate decarboxylase activity"/>
    <property type="evidence" value="ECO:0007669"/>
    <property type="project" value="UniProtKB-EC"/>
</dbReference>
<dbReference type="InterPro" id="IPR015424">
    <property type="entry name" value="PyrdxlP-dep_Trfase"/>
</dbReference>
<dbReference type="GO" id="GO:0030170">
    <property type="term" value="F:pyridoxal phosphate binding"/>
    <property type="evidence" value="ECO:0007669"/>
    <property type="project" value="InterPro"/>
</dbReference>
<dbReference type="Gene3D" id="3.90.1150.160">
    <property type="match status" value="1"/>
</dbReference>
<dbReference type="NCBIfam" id="TIGR01788">
    <property type="entry name" value="Glu-decarb-GAD"/>
    <property type="match status" value="1"/>
</dbReference>
<feature type="compositionally biased region" description="Basic and acidic residues" evidence="10">
    <location>
        <begin position="482"/>
        <end position="499"/>
    </location>
</feature>
<dbReference type="EC" id="4.1.1.15" evidence="3 9"/>
<feature type="region of interest" description="Disordered" evidence="10">
    <location>
        <begin position="1"/>
        <end position="20"/>
    </location>
</feature>
<sequence length="499" mass="55156">MLTNKIDPSEDDGGSDANQYLAPIYGSREVGEPIPRFRMPDSSSSPRLIAQLIKDELNLDGNQSLNLATFVTTWMEPEAEELMAQSLGKNFVDADEYPQTIAIADRCVNMIADLFNAPNSGQALGTATVGSSEAIHLAGLALKWRWRNSLGEGAGVTSHRVPNIVMGANVQVCWEKFARYFDVTPRYVPMASDRYVIGVKEAIDLVDEDTIGVVGILGSTYTGEYEPIEELANALDDLQATNGIDVPIHVDAASGGFVAPFLTPNLKWDFRLPRVHSINTSGHKYGLVYPGVGWVVWRDRQYLPDDLIFHVNYLGGDHPTFNLNFSRGSSQIIAQYYNFLRLGRRGYTQVMVALDSTARWITQRIEEIGLFKVLSAEETLPVVCISLVDTSRYSVFDISSSLRERGWIVPAYTLAPNASEIAVLRIVVREGLGMDLASNLIDDLKSVIDHLIRGHKPATRVNHRHRSLVPKGAKATKVTSGNHEEIAMQKQKDKPQGIC</sequence>
<name>A0A0D8HLK6_9ACTN</name>
<comment type="caution">
    <text evidence="11">The sequence shown here is derived from an EMBL/GenBank/DDBJ whole genome shotgun (WGS) entry which is preliminary data.</text>
</comment>
<keyword evidence="4 7" id="KW-0663">Pyridoxal phosphate</keyword>
<dbReference type="GO" id="GO:0004058">
    <property type="term" value="F:aromatic-L-amino-acid decarboxylase activity"/>
    <property type="evidence" value="ECO:0007669"/>
    <property type="project" value="UniProtKB-ARBA"/>
</dbReference>